<protein>
    <recommendedName>
        <fullName evidence="11">Ig-like domain-containing protein</fullName>
    </recommendedName>
</protein>
<reference evidence="12" key="3">
    <citation type="submission" date="2025-09" db="UniProtKB">
        <authorList>
            <consortium name="Ensembl"/>
        </authorList>
    </citation>
    <scope>IDENTIFICATION</scope>
</reference>
<reference evidence="12" key="1">
    <citation type="submission" date="2021-04" db="EMBL/GenBank/DDBJ databases">
        <authorList>
            <consortium name="Wellcome Sanger Institute Data Sharing"/>
        </authorList>
    </citation>
    <scope>NUCLEOTIDE SEQUENCE [LARGE SCALE GENOMIC DNA]</scope>
</reference>
<dbReference type="Proteomes" id="UP000472265">
    <property type="component" value="Chromosome 10"/>
</dbReference>
<evidence type="ECO:0000256" key="7">
    <source>
        <dbReference type="ARBA" id="ARBA00023180"/>
    </source>
</evidence>
<dbReference type="GO" id="GO:1903037">
    <property type="term" value="P:regulation of leukocyte cell-cell adhesion"/>
    <property type="evidence" value="ECO:0007669"/>
    <property type="project" value="UniProtKB-ARBA"/>
</dbReference>
<evidence type="ECO:0000256" key="8">
    <source>
        <dbReference type="ARBA" id="ARBA00023319"/>
    </source>
</evidence>
<keyword evidence="5 10" id="KW-0472">Membrane</keyword>
<evidence type="ECO:0000256" key="6">
    <source>
        <dbReference type="ARBA" id="ARBA00023157"/>
    </source>
</evidence>
<evidence type="ECO:0000313" key="13">
    <source>
        <dbReference type="Proteomes" id="UP000472265"/>
    </source>
</evidence>
<keyword evidence="4 10" id="KW-1133">Transmembrane helix</keyword>
<sequence length="455" mass="51174">VLPCHLEPAANASEMTVEWTRPDLEPRFVYVWRDGVELESKKHPVYEGRTSVFSDELKRGNISLKLSRVRISDEGRYRCFIPDVGDSSVQLIPGKFMLNVSINEIITSSGHVVLQCESTGWYPEPEVFWLDGEGNLLSAGPTETVRGPDDLYTVSSRVTLNGFIVKLPKEFVVGPAQPVVAAVGQDIVLPCHLEPAANASEMTVEWTRPDLEPRFVYVWRDGVELESKKHPVYEGRTSVFSDELKHGNISLKLSRVRISDEGRYRCFIPDVGDSSVHNMQMYLDSSAVSSPFIVRIERSSSGHVVLQCESTGWYPEPEVFWLDGEGNLLSAGPTETVRGPDDLYTVSSRVTVEKRHSNSFTCRVQQNHTNQTRETLIHVSGRTCSVLSSVLVLKHICVFFYTVYDSEDYNVCVFYISDDIFEAQHSSGAVIALAVFLSLSLLTNVFLWICYCRKR</sequence>
<dbReference type="SUPFAM" id="SSF48726">
    <property type="entry name" value="Immunoglobulin"/>
    <property type="match status" value="4"/>
</dbReference>
<comment type="similarity">
    <text evidence="9">Belongs to the SKINT family.</text>
</comment>
<dbReference type="InterPro" id="IPR003597">
    <property type="entry name" value="Ig_C1-set"/>
</dbReference>
<proteinExistence type="inferred from homology"/>
<organism evidence="12 13">
    <name type="scientific">Sparus aurata</name>
    <name type="common">Gilthead sea bream</name>
    <dbReference type="NCBI Taxonomy" id="8175"/>
    <lineage>
        <taxon>Eukaryota</taxon>
        <taxon>Metazoa</taxon>
        <taxon>Chordata</taxon>
        <taxon>Craniata</taxon>
        <taxon>Vertebrata</taxon>
        <taxon>Euteleostomi</taxon>
        <taxon>Actinopterygii</taxon>
        <taxon>Neopterygii</taxon>
        <taxon>Teleostei</taxon>
        <taxon>Neoteleostei</taxon>
        <taxon>Acanthomorphata</taxon>
        <taxon>Eupercaria</taxon>
        <taxon>Spariformes</taxon>
        <taxon>Sparidae</taxon>
        <taxon>Sparus</taxon>
    </lineage>
</organism>
<dbReference type="GO" id="GO:0009897">
    <property type="term" value="C:external side of plasma membrane"/>
    <property type="evidence" value="ECO:0007669"/>
    <property type="project" value="TreeGrafter"/>
</dbReference>
<keyword evidence="2 10" id="KW-0812">Transmembrane</keyword>
<feature type="domain" description="Ig-like" evidence="11">
    <location>
        <begin position="1"/>
        <end position="90"/>
    </location>
</feature>
<keyword evidence="7" id="KW-0325">Glycoprotein</keyword>
<evidence type="ECO:0000256" key="9">
    <source>
        <dbReference type="ARBA" id="ARBA00038221"/>
    </source>
</evidence>
<dbReference type="InParanoid" id="A0A671TMV4"/>
<dbReference type="SMART" id="SM00407">
    <property type="entry name" value="IGc1"/>
    <property type="match status" value="1"/>
</dbReference>
<reference evidence="12" key="2">
    <citation type="submission" date="2025-08" db="UniProtKB">
        <authorList>
            <consortium name="Ensembl"/>
        </authorList>
    </citation>
    <scope>IDENTIFICATION</scope>
</reference>
<dbReference type="GO" id="GO:0001817">
    <property type="term" value="P:regulation of cytokine production"/>
    <property type="evidence" value="ECO:0007669"/>
    <property type="project" value="TreeGrafter"/>
</dbReference>
<evidence type="ECO:0000256" key="3">
    <source>
        <dbReference type="ARBA" id="ARBA00022729"/>
    </source>
</evidence>
<feature type="transmembrane region" description="Helical" evidence="10">
    <location>
        <begin position="429"/>
        <end position="451"/>
    </location>
</feature>
<dbReference type="Pfam" id="PF22705">
    <property type="entry name" value="C2-set_3"/>
    <property type="match status" value="2"/>
</dbReference>
<evidence type="ECO:0000256" key="2">
    <source>
        <dbReference type="ARBA" id="ARBA00022692"/>
    </source>
</evidence>
<evidence type="ECO:0000256" key="1">
    <source>
        <dbReference type="ARBA" id="ARBA00004370"/>
    </source>
</evidence>
<dbReference type="SMART" id="SM00408">
    <property type="entry name" value="IGc2"/>
    <property type="match status" value="2"/>
</dbReference>
<accession>A0A671TMV4</accession>
<dbReference type="GO" id="GO:0050852">
    <property type="term" value="P:T cell receptor signaling pathway"/>
    <property type="evidence" value="ECO:0007669"/>
    <property type="project" value="TreeGrafter"/>
</dbReference>
<dbReference type="Ensembl" id="ENSSAUT00010002864.1">
    <property type="protein sequence ID" value="ENSSAUP00010002711.1"/>
    <property type="gene ID" value="ENSSAUG00010001333.1"/>
</dbReference>
<dbReference type="AlphaFoldDB" id="A0A671TMV4"/>
<evidence type="ECO:0000256" key="5">
    <source>
        <dbReference type="ARBA" id="ARBA00023136"/>
    </source>
</evidence>
<dbReference type="InterPro" id="IPR013106">
    <property type="entry name" value="Ig_V-set"/>
</dbReference>
<keyword evidence="13" id="KW-1185">Reference proteome</keyword>
<comment type="subcellular location">
    <subcellularLocation>
        <location evidence="1">Membrane</location>
    </subcellularLocation>
</comment>
<dbReference type="Pfam" id="PF07686">
    <property type="entry name" value="V-set"/>
    <property type="match status" value="2"/>
</dbReference>
<dbReference type="SMART" id="SM00406">
    <property type="entry name" value="IGv"/>
    <property type="match status" value="2"/>
</dbReference>
<name>A0A671TMV4_SPAAU</name>
<dbReference type="InterPro" id="IPR053896">
    <property type="entry name" value="BTN3A2-like_Ig-C"/>
</dbReference>
<dbReference type="GO" id="GO:0050863">
    <property type="term" value="P:regulation of T cell activation"/>
    <property type="evidence" value="ECO:0007669"/>
    <property type="project" value="UniProtKB-ARBA"/>
</dbReference>
<dbReference type="PANTHER" id="PTHR24100">
    <property type="entry name" value="BUTYROPHILIN"/>
    <property type="match status" value="1"/>
</dbReference>
<dbReference type="PANTHER" id="PTHR24100:SF151">
    <property type="entry name" value="ICOS LIGAND"/>
    <property type="match status" value="1"/>
</dbReference>
<evidence type="ECO:0000256" key="10">
    <source>
        <dbReference type="SAM" id="Phobius"/>
    </source>
</evidence>
<dbReference type="InterPro" id="IPR050504">
    <property type="entry name" value="IgSF_BTN/MOG"/>
</dbReference>
<dbReference type="InterPro" id="IPR003598">
    <property type="entry name" value="Ig_sub2"/>
</dbReference>
<dbReference type="GeneTree" id="ENSGT01050000244843"/>
<keyword evidence="3" id="KW-0732">Signal</keyword>
<feature type="domain" description="Ig-like" evidence="11">
    <location>
        <begin position="168"/>
        <end position="284"/>
    </location>
</feature>
<feature type="domain" description="Ig-like" evidence="11">
    <location>
        <begin position="291"/>
        <end position="378"/>
    </location>
</feature>
<evidence type="ECO:0000259" key="11">
    <source>
        <dbReference type="PROSITE" id="PS50835"/>
    </source>
</evidence>
<dbReference type="GO" id="GO:0005102">
    <property type="term" value="F:signaling receptor binding"/>
    <property type="evidence" value="ECO:0007669"/>
    <property type="project" value="TreeGrafter"/>
</dbReference>
<dbReference type="InterPro" id="IPR036179">
    <property type="entry name" value="Ig-like_dom_sf"/>
</dbReference>
<dbReference type="InterPro" id="IPR013783">
    <property type="entry name" value="Ig-like_fold"/>
</dbReference>
<evidence type="ECO:0000256" key="4">
    <source>
        <dbReference type="ARBA" id="ARBA00022989"/>
    </source>
</evidence>
<keyword evidence="6" id="KW-1015">Disulfide bond</keyword>
<keyword evidence="8" id="KW-0393">Immunoglobulin domain</keyword>
<evidence type="ECO:0000313" key="12">
    <source>
        <dbReference type="Ensembl" id="ENSSAUP00010002711.1"/>
    </source>
</evidence>
<dbReference type="PROSITE" id="PS50835">
    <property type="entry name" value="IG_LIKE"/>
    <property type="match status" value="3"/>
</dbReference>
<dbReference type="SMART" id="SM00409">
    <property type="entry name" value="IG"/>
    <property type="match status" value="2"/>
</dbReference>
<dbReference type="FunFam" id="2.60.40.10:FF:000142">
    <property type="entry name" value="V-set domain-containing T-cell activation inhibitor 1"/>
    <property type="match status" value="2"/>
</dbReference>
<dbReference type="Gene3D" id="2.60.40.10">
    <property type="entry name" value="Immunoglobulins"/>
    <property type="match status" value="4"/>
</dbReference>
<dbReference type="FunFam" id="2.60.40.10:FF:000088">
    <property type="entry name" value="Butyrophilin subfamily 1 member A1"/>
    <property type="match status" value="1"/>
</dbReference>
<dbReference type="GO" id="GO:0042110">
    <property type="term" value="P:T cell activation"/>
    <property type="evidence" value="ECO:0007669"/>
    <property type="project" value="UniProtKB-ARBA"/>
</dbReference>
<dbReference type="InterPro" id="IPR003599">
    <property type="entry name" value="Ig_sub"/>
</dbReference>
<dbReference type="InterPro" id="IPR007110">
    <property type="entry name" value="Ig-like_dom"/>
</dbReference>